<protein>
    <submittedName>
        <fullName evidence="2">Uncharacterized protein</fullName>
    </submittedName>
</protein>
<dbReference type="InParanoid" id="D6TE47"/>
<dbReference type="Proteomes" id="UP000004508">
    <property type="component" value="Unassembled WGS sequence"/>
</dbReference>
<accession>D6TE47</accession>
<evidence type="ECO:0000313" key="3">
    <source>
        <dbReference type="Proteomes" id="UP000004508"/>
    </source>
</evidence>
<dbReference type="AlphaFoldDB" id="D6TE47"/>
<comment type="caution">
    <text evidence="2">The sequence shown here is derived from an EMBL/GenBank/DDBJ whole genome shotgun (WGS) entry which is preliminary data.</text>
</comment>
<reference evidence="2 3" key="1">
    <citation type="journal article" date="2011" name="Stand. Genomic Sci.">
        <title>Non-contiguous finished genome sequence and contextual data of the filamentous soil bacterium Ktedonobacter racemifer type strain (SOSP1-21).</title>
        <authorList>
            <person name="Chang Y.J."/>
            <person name="Land M."/>
            <person name="Hauser L."/>
            <person name="Chertkov O."/>
            <person name="Del Rio T.G."/>
            <person name="Nolan M."/>
            <person name="Copeland A."/>
            <person name="Tice H."/>
            <person name="Cheng J.F."/>
            <person name="Lucas S."/>
            <person name="Han C."/>
            <person name="Goodwin L."/>
            <person name="Pitluck S."/>
            <person name="Ivanova N."/>
            <person name="Ovchinikova G."/>
            <person name="Pati A."/>
            <person name="Chen A."/>
            <person name="Palaniappan K."/>
            <person name="Mavromatis K."/>
            <person name="Liolios K."/>
            <person name="Brettin T."/>
            <person name="Fiebig A."/>
            <person name="Rohde M."/>
            <person name="Abt B."/>
            <person name="Goker M."/>
            <person name="Detter J.C."/>
            <person name="Woyke T."/>
            <person name="Bristow J."/>
            <person name="Eisen J.A."/>
            <person name="Markowitz V."/>
            <person name="Hugenholtz P."/>
            <person name="Kyrpides N.C."/>
            <person name="Klenk H.P."/>
            <person name="Lapidus A."/>
        </authorList>
    </citation>
    <scope>NUCLEOTIDE SEQUENCE [LARGE SCALE GENOMIC DNA]</scope>
    <source>
        <strain evidence="3">DSM 44963</strain>
    </source>
</reference>
<sequence>MTERYDKTRVLPGDPDCTLGVKRSSNQEQPDGSLKEKKEYVWGYGSGVVAATTPDYGDVVIAECTLPFNEGDVTYFRPLYQQAVVALEAFPTHVTADAAFDV</sequence>
<keyword evidence="3" id="KW-1185">Reference proteome</keyword>
<dbReference type="EMBL" id="ADVG01000001">
    <property type="protein sequence ID" value="EFH88420.1"/>
    <property type="molecule type" value="Genomic_DNA"/>
</dbReference>
<feature type="region of interest" description="Disordered" evidence="1">
    <location>
        <begin position="1"/>
        <end position="34"/>
    </location>
</feature>
<gene>
    <name evidence="2" type="ORF">Krac_9880</name>
</gene>
<organism evidence="2 3">
    <name type="scientific">Ktedonobacter racemifer DSM 44963</name>
    <dbReference type="NCBI Taxonomy" id="485913"/>
    <lineage>
        <taxon>Bacteria</taxon>
        <taxon>Bacillati</taxon>
        <taxon>Chloroflexota</taxon>
        <taxon>Ktedonobacteria</taxon>
        <taxon>Ktedonobacterales</taxon>
        <taxon>Ktedonobacteraceae</taxon>
        <taxon>Ktedonobacter</taxon>
    </lineage>
</organism>
<name>D6TE47_KTERA</name>
<evidence type="ECO:0000313" key="2">
    <source>
        <dbReference type="EMBL" id="EFH88420.1"/>
    </source>
</evidence>
<dbReference type="RefSeq" id="WP_007904378.1">
    <property type="nucleotide sequence ID" value="NZ_ADVG01000001.1"/>
</dbReference>
<evidence type="ECO:0000256" key="1">
    <source>
        <dbReference type="SAM" id="MobiDB-lite"/>
    </source>
</evidence>
<proteinExistence type="predicted"/>
<dbReference type="STRING" id="485913.Krac_9880"/>